<keyword evidence="3" id="KW-1185">Reference proteome</keyword>
<reference evidence="2" key="1">
    <citation type="submission" date="2022-03" db="EMBL/GenBank/DDBJ databases">
        <title>Genome Identification and Characterization of new species Bdellovibrio reynosense LBG001 sp. nov. from a Mexico soil sample.</title>
        <authorList>
            <person name="Camilli A."/>
            <person name="Ajao Y."/>
            <person name="Guo X."/>
        </authorList>
    </citation>
    <scope>NUCLEOTIDE SEQUENCE</scope>
    <source>
        <strain evidence="2">LBG001</strain>
    </source>
</reference>
<dbReference type="Gene3D" id="2.60.40.10">
    <property type="entry name" value="Immunoglobulins"/>
    <property type="match status" value="9"/>
</dbReference>
<proteinExistence type="predicted"/>
<gene>
    <name evidence="2" type="ORF">MNR06_04580</name>
</gene>
<name>A0ABY4CBR2_9BACT</name>
<protein>
    <submittedName>
        <fullName evidence="2">Choice-of-anchor D domain-containing protein</fullName>
    </submittedName>
</protein>
<organism evidence="2 3">
    <name type="scientific">Bdellovibrio reynosensis</name>
    <dbReference type="NCBI Taxonomy" id="2835041"/>
    <lineage>
        <taxon>Bacteria</taxon>
        <taxon>Pseudomonadati</taxon>
        <taxon>Bdellovibrionota</taxon>
        <taxon>Bdellovibrionia</taxon>
        <taxon>Bdellovibrionales</taxon>
        <taxon>Pseudobdellovibrionaceae</taxon>
        <taxon>Bdellovibrio</taxon>
    </lineage>
</organism>
<accession>A0ABY4CBR2</accession>
<dbReference type="RefSeq" id="WP_243539182.1">
    <property type="nucleotide sequence ID" value="NZ_CP093442.1"/>
</dbReference>
<evidence type="ECO:0000313" key="2">
    <source>
        <dbReference type="EMBL" id="UOF02224.1"/>
    </source>
</evidence>
<dbReference type="Pfam" id="PF22073">
    <property type="entry name" value="Cep192_D4"/>
    <property type="match status" value="1"/>
</dbReference>
<evidence type="ECO:0000313" key="3">
    <source>
        <dbReference type="Proteomes" id="UP000830116"/>
    </source>
</evidence>
<dbReference type="PANTHER" id="PTHR46127:SF1">
    <property type="entry name" value="CILIA- AND FLAGELLA-ASSOCIATED PROTEIN 65"/>
    <property type="match status" value="1"/>
</dbReference>
<dbReference type="EMBL" id="CP093442">
    <property type="protein sequence ID" value="UOF02224.1"/>
    <property type="molecule type" value="Genomic_DNA"/>
</dbReference>
<dbReference type="NCBIfam" id="NF012200">
    <property type="entry name" value="choice_anch_D"/>
    <property type="match status" value="6"/>
</dbReference>
<dbReference type="PROSITE" id="PS51257">
    <property type="entry name" value="PROKAR_LIPOPROTEIN"/>
    <property type="match status" value="1"/>
</dbReference>
<dbReference type="InterPro" id="IPR052614">
    <property type="entry name" value="CFAP65"/>
</dbReference>
<dbReference type="InterPro" id="IPR054090">
    <property type="entry name" value="Cep192_Spd-2-like_dom"/>
</dbReference>
<dbReference type="PANTHER" id="PTHR46127">
    <property type="entry name" value="CILIA- AND FLAGELLA-ASSOCIATED PROTEIN 65"/>
    <property type="match status" value="1"/>
</dbReference>
<feature type="domain" description="Cep192/Spd-2-like" evidence="1">
    <location>
        <begin position="402"/>
        <end position="504"/>
    </location>
</feature>
<sequence>MKTLNILLLITFFSGVLISCTQQGKDFATEACMRENLNCASPTTTIDLVGGDDEDRESVSADGSGGDVGAVTVKSIRYGENAVIEFLIKNPRFNPLKDFELTMDPNHAAFTVIDGISFESCADNVLTYNETCSVAIKYAPGKVPPDIIELTFKFKTLTGSDFIFKSSFDPAVLIPDFYIDENELDLATTMVYSGAAGAVNTGDIVVENTASTAGQDLTIASIDFKPGSSCSLVAPGSAQCIVGSVLTAQSLATCNIKVAFKPTETGAHSCILEILATNGTYRTYTFTGTSVGLTSTTKTLDYGIVKTSSAAVPKSLTVAVGTDSIPVDASSCTVALDPVDAAFAITSNANPGTVTAGSDLTVDITYTPAATVKSHSIDLVVSCDSRGGELRIPVTAASTDSLITSNTSNLDFGDVLIGDSATKTITLTNSSTTDTMTDVLNNLSTSMGEGYSITGGTCTETLAPSASCTVQVTFTPTESGVSQNNLTNTSSDGSLVPSIGVTGQGKGLTSSQESVDFGFVKTKNDRPGAPIIVTNEASGTATGCSILSSSLQGTGFSIDEDSTCLDATSLAANASCTIVPRFTANSTVGSRSANLQMTCTKGGTLTIPLSAEVTSSLQLVLVPPTEVNWSDRLVGISENVEFTFMNQDSTNLAGFGLSKSGVNSPWSETSNACGATLNAGTSCKYVLTYAPSAAPGAEQTGTTSGTITGSGTGVSNAAASFAATAKKITSSQSSLSFGEVANSTEVLASTRVYFTNPSTVDTASTCALSIPVNFQVADTTCGSELEPEGDCSVLVKLPNTHAASANLSESLDYTCSVGGKASVTMTAQIRKAAILAWSGTAAFGNVDIGPTKTEIFTLTHTGVGLDLAATNVLIDLSPVVGAYSVISNNCPTSLSAGASCTVSVRFNPLVEGAAGATLTATSNIAPVIVNLTGTGVDPAKRIASDTTSVGIATALVGSTHNQIIVLENEASTGSSGNLDVEAVSSPWSTAGCDGTNLAITDTCNLTVTYSPVTVGTSTANLKVNATNTSKTFPLSGTATKIAGPSEYNFGDVPRNGIRDSSAIAISNPSTLDDASGCLLSAEAPFTVQSETCTAALNKNDTCDVVVRLTAPAGDITYTDKKLTVACAVGGTAEVLLKANVKDMPLANMSGDPQFADWDLDNGNLTRLFTITNSNGSTINIGTPAITGSSAFTITGSTCAATLADGASCTVSVAFDPSSSGSQAGTLTVPVDGSGKTGNLATNLSGTGTIMDLDVTPVTLNFAVIKVGDADTETKTVTITNNGNRTANLSYSALAAPWTTGGTCGATLVAGASCEYEITSHAHGSAAIHDTTFVITETQQSDTDTTNVAITGATWDAPLLAVKDDRAQTTYTSNDIALTDITGAIDIPAENIVDLSPSSRSVTFTIKNNRAPAFPLSNLSLNLVKIAGAGTAIAITTDNCTGEELEYNETCTVVVTYTPQAVRETPSNYRLTITGEDDGTPVDLEVTEIRGRSYKGVDLTEDFVATTHSFGLIAASATDETGVITIANDGDLTATNFALAFSGSPTSYSATNNTCGVTLAGGATCSFKVKFTPANVAVAHGHTMSVTSNQDSLTNFATFKGASYIDYQGALGSSATDVFEPEIASDSSYYYISSKADGGTFTRLHLQICDKTSATGNINSASCGNNILTVAGEPYWAGALAGYKLNTQVTTNKILIASSNQKADKTAANKGISTLLVCDKSGINGSKIIDFATSCARHNIHTLAGIGSIENLGEFTAMHVQSNKIVFSSQTPDGYIITACSFDDSALPASALSSCKTHQNSGLGSNQAEYTDVAFNGTNLVMAGHRLNTGLYAVSCTLAGDNTLACGSYSLIDDGTIVNGADTMHAGAHPYIVMDSSGVLIASQQDSDMAQGLRLAKCDIASNVFDCEDNKTVASATGTNGFGLNPSIKVVQRGSSRIAWIQSVSFSNYADPANSNKSITLSYCDLTNWATPCTAYYQQPTFGDSAIYAREMQIDTTKNIITIPFTSNIYRTGVFSIGLLPEL</sequence>
<evidence type="ECO:0000259" key="1">
    <source>
        <dbReference type="Pfam" id="PF22073"/>
    </source>
</evidence>
<dbReference type="Proteomes" id="UP000830116">
    <property type="component" value="Chromosome"/>
</dbReference>
<dbReference type="InterPro" id="IPR013783">
    <property type="entry name" value="Ig-like_fold"/>
</dbReference>